<evidence type="ECO:0000256" key="2">
    <source>
        <dbReference type="ARBA" id="ARBA00024325"/>
    </source>
</evidence>
<protein>
    <submittedName>
        <fullName evidence="4">Spore coat protein CotF</fullName>
    </submittedName>
</protein>
<keyword evidence="5" id="KW-1185">Reference proteome</keyword>
<comment type="caution">
    <text evidence="4">The sequence shown here is derived from an EMBL/GenBank/DDBJ whole genome shotgun (WGS) entry which is preliminary data.</text>
</comment>
<keyword evidence="4" id="KW-0167">Capsid protein</keyword>
<name>A0ABS2R2S4_9BACI</name>
<sequence>MMQLAGHELRDLSELIASCYNTVTCMGAFINQAQDPDLKSMLQRHYPKHIADYNLKVEFVQSNTTPDISKFMPDDLMTKLDNYTTPPVQPVPAGAPRTNAQTHTDREIALAYLLNQKAAAKNYAAAVLECANPHLRTFLENAFLNSSRHSYEVWQYMTERGYYPLSPAPQPDIQMVGSMYEVVPQPATYMGDQEPPQQFLQ</sequence>
<keyword evidence="1" id="KW-0749">Sporulation</keyword>
<proteinExistence type="inferred from homology"/>
<dbReference type="InterPro" id="IPR012347">
    <property type="entry name" value="Ferritin-like"/>
</dbReference>
<dbReference type="PANTHER" id="PTHR39183">
    <property type="entry name" value="SPORE COAT PROTEIN F-LIKE PROTEIN YHCQ"/>
    <property type="match status" value="1"/>
</dbReference>
<comment type="similarity">
    <text evidence="3">Belongs to the CotF family.</text>
</comment>
<reference evidence="4 5" key="1">
    <citation type="submission" date="2021-01" db="EMBL/GenBank/DDBJ databases">
        <title>Genomic Encyclopedia of Type Strains, Phase IV (KMG-IV): sequencing the most valuable type-strain genomes for metagenomic binning, comparative biology and taxonomic classification.</title>
        <authorList>
            <person name="Goeker M."/>
        </authorList>
    </citation>
    <scope>NUCLEOTIDE SEQUENCE [LARGE SCALE GENOMIC DNA]</scope>
    <source>
        <strain evidence="4 5">DSM 105453</strain>
    </source>
</reference>
<evidence type="ECO:0000313" key="4">
    <source>
        <dbReference type="EMBL" id="MBM7713947.1"/>
    </source>
</evidence>
<evidence type="ECO:0000256" key="1">
    <source>
        <dbReference type="ARBA" id="ARBA00022969"/>
    </source>
</evidence>
<dbReference type="Proteomes" id="UP000823485">
    <property type="component" value="Unassembled WGS sequence"/>
</dbReference>
<organism evidence="4 5">
    <name type="scientific">Siminovitchia thermophila</name>
    <dbReference type="NCBI Taxonomy" id="1245522"/>
    <lineage>
        <taxon>Bacteria</taxon>
        <taxon>Bacillati</taxon>
        <taxon>Bacillota</taxon>
        <taxon>Bacilli</taxon>
        <taxon>Bacillales</taxon>
        <taxon>Bacillaceae</taxon>
        <taxon>Siminovitchia</taxon>
    </lineage>
</organism>
<accession>A0ABS2R2S4</accession>
<evidence type="ECO:0000313" key="5">
    <source>
        <dbReference type="Proteomes" id="UP000823485"/>
    </source>
</evidence>
<evidence type="ECO:0000256" key="3">
    <source>
        <dbReference type="ARBA" id="ARBA00024344"/>
    </source>
</evidence>
<comment type="subcellular location">
    <subcellularLocation>
        <location evidence="2">Spore coat</location>
    </subcellularLocation>
</comment>
<dbReference type="Gene3D" id="1.20.1260.10">
    <property type="match status" value="1"/>
</dbReference>
<dbReference type="InterPro" id="IPR012851">
    <property type="entry name" value="Spore_coat_CotF-like"/>
</dbReference>
<dbReference type="EMBL" id="JAFBFH010000004">
    <property type="protein sequence ID" value="MBM7713947.1"/>
    <property type="molecule type" value="Genomic_DNA"/>
</dbReference>
<dbReference type="Pfam" id="PF07875">
    <property type="entry name" value="Coat_F"/>
    <property type="match status" value="1"/>
</dbReference>
<keyword evidence="4" id="KW-0946">Virion</keyword>
<dbReference type="PANTHER" id="PTHR39183:SF1">
    <property type="entry name" value="SPORE COAT PROTEIN F-LIKE PROTEIN YHCQ"/>
    <property type="match status" value="1"/>
</dbReference>
<gene>
    <name evidence="4" type="ORF">JOC94_000917</name>
</gene>